<feature type="compositionally biased region" description="Low complexity" evidence="7">
    <location>
        <begin position="276"/>
        <end position="285"/>
    </location>
</feature>
<keyword evidence="2" id="KW-0255">Endonuclease</keyword>
<evidence type="ECO:0000256" key="5">
    <source>
        <dbReference type="ARBA" id="ARBA00022801"/>
    </source>
</evidence>
<feature type="compositionally biased region" description="Acidic residues" evidence="7">
    <location>
        <begin position="305"/>
        <end position="316"/>
    </location>
</feature>
<feature type="region of interest" description="Disordered" evidence="7">
    <location>
        <begin position="417"/>
        <end position="485"/>
    </location>
</feature>
<dbReference type="GO" id="GO:0016787">
    <property type="term" value="F:hydrolase activity"/>
    <property type="evidence" value="ECO:0007669"/>
    <property type="project" value="UniProtKB-KW"/>
</dbReference>
<feature type="region of interest" description="Disordered" evidence="7">
    <location>
        <begin position="110"/>
        <end position="334"/>
    </location>
</feature>
<dbReference type="GO" id="GO:0006289">
    <property type="term" value="P:nucleotide-excision repair"/>
    <property type="evidence" value="ECO:0007669"/>
    <property type="project" value="InterPro"/>
</dbReference>
<keyword evidence="6" id="KW-0234">DNA repair</keyword>
<feature type="region of interest" description="Disordered" evidence="7">
    <location>
        <begin position="1"/>
        <end position="82"/>
    </location>
</feature>
<evidence type="ECO:0000256" key="4">
    <source>
        <dbReference type="ARBA" id="ARBA00022769"/>
    </source>
</evidence>
<dbReference type="SUPFAM" id="SSF51658">
    <property type="entry name" value="Xylose isomerase-like"/>
    <property type="match status" value="1"/>
</dbReference>
<dbReference type="AlphaFoldDB" id="A0A9W6BMH1"/>
<dbReference type="Pfam" id="PF03851">
    <property type="entry name" value="UvdE"/>
    <property type="match status" value="1"/>
</dbReference>
<dbReference type="InterPro" id="IPR036237">
    <property type="entry name" value="Xyl_isomerase-like_sf"/>
</dbReference>
<evidence type="ECO:0000256" key="7">
    <source>
        <dbReference type="SAM" id="MobiDB-lite"/>
    </source>
</evidence>
<accession>A0A9W6BMH1</accession>
<feature type="compositionally biased region" description="Low complexity" evidence="7">
    <location>
        <begin position="252"/>
        <end position="262"/>
    </location>
</feature>
<keyword evidence="3" id="KW-0227">DNA damage</keyword>
<keyword evidence="9" id="KW-1185">Reference proteome</keyword>
<feature type="compositionally biased region" description="Low complexity" evidence="7">
    <location>
        <begin position="821"/>
        <end position="831"/>
    </location>
</feature>
<feature type="compositionally biased region" description="Gly residues" evidence="7">
    <location>
        <begin position="147"/>
        <end position="171"/>
    </location>
</feature>
<dbReference type="PANTHER" id="PTHR31290:SF5">
    <property type="entry name" value="UV-DAMAGE ENDONUCLEASE"/>
    <property type="match status" value="1"/>
</dbReference>
<comment type="caution">
    <text evidence="8">The sequence shown here is derived from an EMBL/GenBank/DDBJ whole genome shotgun (WGS) entry which is preliminary data.</text>
</comment>
<keyword evidence="5" id="KW-0378">Hydrolase</keyword>
<keyword evidence="4" id="KW-0228">DNA excision</keyword>
<evidence type="ECO:0000313" key="8">
    <source>
        <dbReference type="EMBL" id="GLC54804.1"/>
    </source>
</evidence>
<dbReference type="Gene3D" id="3.20.20.150">
    <property type="entry name" value="Divalent-metal-dependent TIM barrel enzymes"/>
    <property type="match status" value="1"/>
</dbReference>
<feature type="compositionally biased region" description="Basic residues" evidence="7">
    <location>
        <begin position="190"/>
        <end position="200"/>
    </location>
</feature>
<evidence type="ECO:0000256" key="3">
    <source>
        <dbReference type="ARBA" id="ARBA00022763"/>
    </source>
</evidence>
<dbReference type="GO" id="GO:0009411">
    <property type="term" value="P:response to UV"/>
    <property type="evidence" value="ECO:0007669"/>
    <property type="project" value="InterPro"/>
</dbReference>
<gene>
    <name evidence="8" type="primary">PLEST006224</name>
    <name evidence="8" type="ORF">PLESTB_000907700</name>
</gene>
<dbReference type="OrthoDB" id="541883at2759"/>
<dbReference type="InterPro" id="IPR004601">
    <property type="entry name" value="UvdE"/>
</dbReference>
<organism evidence="8 9">
    <name type="scientific">Pleodorina starrii</name>
    <dbReference type="NCBI Taxonomy" id="330485"/>
    <lineage>
        <taxon>Eukaryota</taxon>
        <taxon>Viridiplantae</taxon>
        <taxon>Chlorophyta</taxon>
        <taxon>core chlorophytes</taxon>
        <taxon>Chlorophyceae</taxon>
        <taxon>CS clade</taxon>
        <taxon>Chlamydomonadales</taxon>
        <taxon>Volvocaceae</taxon>
        <taxon>Pleodorina</taxon>
    </lineage>
</organism>
<dbReference type="Proteomes" id="UP001165080">
    <property type="component" value="Unassembled WGS sequence"/>
</dbReference>
<evidence type="ECO:0000256" key="2">
    <source>
        <dbReference type="ARBA" id="ARBA00022759"/>
    </source>
</evidence>
<feature type="compositionally biased region" description="Basic residues" evidence="7">
    <location>
        <begin position="322"/>
        <end position="332"/>
    </location>
</feature>
<dbReference type="EMBL" id="BRXU01000011">
    <property type="protein sequence ID" value="GLC54804.1"/>
    <property type="molecule type" value="Genomic_DNA"/>
</dbReference>
<protein>
    <submittedName>
        <fullName evidence="8">Uncharacterized protein</fullName>
    </submittedName>
</protein>
<feature type="compositionally biased region" description="Low complexity" evidence="7">
    <location>
        <begin position="201"/>
        <end position="219"/>
    </location>
</feature>
<feature type="compositionally biased region" description="Basic residues" evidence="7">
    <location>
        <begin position="445"/>
        <end position="457"/>
    </location>
</feature>
<dbReference type="NCBIfam" id="TIGR00629">
    <property type="entry name" value="uvde"/>
    <property type="match status" value="1"/>
</dbReference>
<evidence type="ECO:0000256" key="1">
    <source>
        <dbReference type="ARBA" id="ARBA00022722"/>
    </source>
</evidence>
<sequence>MDAANNHDATGARSTPARRRTTRGSSALASPPPDAPAAAFVGSGETPSLLRLTTLPQLTSPSPAAPATPATRPYDTHASASPSANAVLAVAEAPLAAAAAVRQVIRRSRKASARRNGGGAAGGRAAASTAVAALAQDEQGNERGGDGSDGGDGRGSGSADGASADGGGSIDGDGRSSGEDPAAAEEGRPRRTSARLRNRNRSAGGAAAVTADAAPAAAAAPPPAVESAGTTNAKRQRRTGAAAAKTGDDGGEATTATATATASKRRKRSSAGGGAAAAATASDSGGSDRDVGAAAAAAAAAADAAVEEDEGAEEEKEEGKKGRAKKPPRRTKAMVSEEIRTAAARGEFAQLVTLHELYPHSRSYGPGPVVLSPTALAVAEAENARLAEATAAAAAAAAQQAALAAAAAAAVNAAAQGLGAGSDGSSGGEGTEPDGDGDVVGAGRGRGRGAGRGRGRSGRAQTKKAAAAAEDPGGDGEGAAEASGGGAVAAAPQPAIVHPMPATVPNLGYACLCATLRDYDIFASRDTTKAGFQSRGLDYVSKLALANARDLRPLIEWNQAHGIRLFRLSSGIFPWMSFYQLEELPDAEAIKEALADAGAAARQYGHRITFHPSEFTKIASDKPEVVETSIKELEVHSRIFDLMGFLPATPYNKINIHVGGVYGDKIASMDRFAKVVLERLSPNCRARLTVENDDRPSMYSVSDLVYLAHKAHIPIVFDFHHHRFCTGGLSEEAAFRLALSTWPTGVRPIVHWSESQEGRRPHAHSDYISGPINLYGMEQEVDVMIESKAKELALLHYREAAVAGRRAVRPETAGGGGAGSGAAATAAECDD</sequence>
<feature type="compositionally biased region" description="Low complexity" evidence="7">
    <location>
        <begin position="59"/>
        <end position="71"/>
    </location>
</feature>
<evidence type="ECO:0000313" key="9">
    <source>
        <dbReference type="Proteomes" id="UP001165080"/>
    </source>
</evidence>
<feature type="compositionally biased region" description="Low complexity" evidence="7">
    <location>
        <begin position="123"/>
        <end position="135"/>
    </location>
</feature>
<keyword evidence="1" id="KW-0540">Nuclease</keyword>
<feature type="region of interest" description="Disordered" evidence="7">
    <location>
        <begin position="810"/>
        <end position="831"/>
    </location>
</feature>
<dbReference type="PANTHER" id="PTHR31290">
    <property type="entry name" value="UV-DAMAGE ENDONUCLEASE"/>
    <property type="match status" value="1"/>
</dbReference>
<evidence type="ECO:0000256" key="6">
    <source>
        <dbReference type="ARBA" id="ARBA00023204"/>
    </source>
</evidence>
<name>A0A9W6BMH1_9CHLO</name>
<reference evidence="8 9" key="1">
    <citation type="journal article" date="2023" name="Commun. Biol.">
        <title>Reorganization of the ancestral sex-determining regions during the evolution of trioecy in Pleodorina starrii.</title>
        <authorList>
            <person name="Takahashi K."/>
            <person name="Suzuki S."/>
            <person name="Kawai-Toyooka H."/>
            <person name="Yamamoto K."/>
            <person name="Hamaji T."/>
            <person name="Ootsuki R."/>
            <person name="Yamaguchi H."/>
            <person name="Kawachi M."/>
            <person name="Higashiyama T."/>
            <person name="Nozaki H."/>
        </authorList>
    </citation>
    <scope>NUCLEOTIDE SEQUENCE [LARGE SCALE GENOMIC DNA]</scope>
    <source>
        <strain evidence="8 9">NIES-4479</strain>
    </source>
</reference>
<feature type="compositionally biased region" description="Low complexity" evidence="7">
    <location>
        <begin position="292"/>
        <end position="304"/>
    </location>
</feature>
<feature type="compositionally biased region" description="Gly residues" evidence="7">
    <location>
        <begin position="418"/>
        <end position="430"/>
    </location>
</feature>
<proteinExistence type="predicted"/>
<dbReference type="GO" id="GO:0004519">
    <property type="term" value="F:endonuclease activity"/>
    <property type="evidence" value="ECO:0007669"/>
    <property type="project" value="UniProtKB-KW"/>
</dbReference>